<gene>
    <name evidence="2" type="ORF">B0H17DRAFT_1092848</name>
</gene>
<feature type="compositionally biased region" description="Low complexity" evidence="1">
    <location>
        <begin position="231"/>
        <end position="258"/>
    </location>
</feature>
<comment type="caution">
    <text evidence="2">The sequence shown here is derived from an EMBL/GenBank/DDBJ whole genome shotgun (WGS) entry which is preliminary data.</text>
</comment>
<dbReference type="EMBL" id="JARKIE010000234">
    <property type="protein sequence ID" value="KAJ7663464.1"/>
    <property type="molecule type" value="Genomic_DNA"/>
</dbReference>
<evidence type="ECO:0000313" key="3">
    <source>
        <dbReference type="Proteomes" id="UP001221757"/>
    </source>
</evidence>
<organism evidence="2 3">
    <name type="scientific">Mycena rosella</name>
    <name type="common">Pink bonnet</name>
    <name type="synonym">Agaricus rosellus</name>
    <dbReference type="NCBI Taxonomy" id="1033263"/>
    <lineage>
        <taxon>Eukaryota</taxon>
        <taxon>Fungi</taxon>
        <taxon>Dikarya</taxon>
        <taxon>Basidiomycota</taxon>
        <taxon>Agaricomycotina</taxon>
        <taxon>Agaricomycetes</taxon>
        <taxon>Agaricomycetidae</taxon>
        <taxon>Agaricales</taxon>
        <taxon>Marasmiineae</taxon>
        <taxon>Mycenaceae</taxon>
        <taxon>Mycena</taxon>
    </lineage>
</organism>
<accession>A0AAD7CTS6</accession>
<dbReference type="Proteomes" id="UP001221757">
    <property type="component" value="Unassembled WGS sequence"/>
</dbReference>
<name>A0AAD7CTS6_MYCRO</name>
<protein>
    <submittedName>
        <fullName evidence="2">Uncharacterized protein</fullName>
    </submittedName>
</protein>
<proteinExistence type="predicted"/>
<sequence>MSSFNAFGFFALAGGTRIATTVPGAAYAKHHVHYTTSLKTLENSYVAATLRVYSGVGDAPLPDNTIAFVVAKVFVPNGQPVELDALSFAAIPGDVDGANYQVYSVLFTRYPDCPVYLFGHIPDHHAPQVLNDGTRIFTVCLSDYIAGGLKDSTVQCMYPATKRWVKTPIPHPQSCTQFFGHCTGFGDTGLLRISVEHVTLSLGPHILAQPAATASTTTTPARRQKYIAYGSTPTQSSSASTPLASTSHAGPSSSSPMQ</sequence>
<reference evidence="2" key="1">
    <citation type="submission" date="2023-03" db="EMBL/GenBank/DDBJ databases">
        <title>Massive genome expansion in bonnet fungi (Mycena s.s.) driven by repeated elements and novel gene families across ecological guilds.</title>
        <authorList>
            <consortium name="Lawrence Berkeley National Laboratory"/>
            <person name="Harder C.B."/>
            <person name="Miyauchi S."/>
            <person name="Viragh M."/>
            <person name="Kuo A."/>
            <person name="Thoen E."/>
            <person name="Andreopoulos B."/>
            <person name="Lu D."/>
            <person name="Skrede I."/>
            <person name="Drula E."/>
            <person name="Henrissat B."/>
            <person name="Morin E."/>
            <person name="Kohler A."/>
            <person name="Barry K."/>
            <person name="LaButti K."/>
            <person name="Morin E."/>
            <person name="Salamov A."/>
            <person name="Lipzen A."/>
            <person name="Mereny Z."/>
            <person name="Hegedus B."/>
            <person name="Baldrian P."/>
            <person name="Stursova M."/>
            <person name="Weitz H."/>
            <person name="Taylor A."/>
            <person name="Grigoriev I.V."/>
            <person name="Nagy L.G."/>
            <person name="Martin F."/>
            <person name="Kauserud H."/>
        </authorList>
    </citation>
    <scope>NUCLEOTIDE SEQUENCE</scope>
    <source>
        <strain evidence="2">CBHHK067</strain>
    </source>
</reference>
<evidence type="ECO:0000313" key="2">
    <source>
        <dbReference type="EMBL" id="KAJ7663464.1"/>
    </source>
</evidence>
<dbReference type="AlphaFoldDB" id="A0AAD7CTS6"/>
<feature type="region of interest" description="Disordered" evidence="1">
    <location>
        <begin position="225"/>
        <end position="258"/>
    </location>
</feature>
<evidence type="ECO:0000256" key="1">
    <source>
        <dbReference type="SAM" id="MobiDB-lite"/>
    </source>
</evidence>
<keyword evidence="3" id="KW-1185">Reference proteome</keyword>